<organism evidence="5 6">
    <name type="scientific">Haloechinothrix salitolerans</name>
    <dbReference type="NCBI Taxonomy" id="926830"/>
    <lineage>
        <taxon>Bacteria</taxon>
        <taxon>Bacillati</taxon>
        <taxon>Actinomycetota</taxon>
        <taxon>Actinomycetes</taxon>
        <taxon>Pseudonocardiales</taxon>
        <taxon>Pseudonocardiaceae</taxon>
        <taxon>Haloechinothrix</taxon>
    </lineage>
</organism>
<dbReference type="EMBL" id="JBHSXX010000001">
    <property type="protein sequence ID" value="MFC6871442.1"/>
    <property type="molecule type" value="Genomic_DNA"/>
</dbReference>
<reference evidence="6" key="1">
    <citation type="journal article" date="2019" name="Int. J. Syst. Evol. Microbiol.">
        <title>The Global Catalogue of Microorganisms (GCM) 10K type strain sequencing project: providing services to taxonomists for standard genome sequencing and annotation.</title>
        <authorList>
            <consortium name="The Broad Institute Genomics Platform"/>
            <consortium name="The Broad Institute Genome Sequencing Center for Infectious Disease"/>
            <person name="Wu L."/>
            <person name="Ma J."/>
        </authorList>
    </citation>
    <scope>NUCLEOTIDE SEQUENCE [LARGE SCALE GENOMIC DNA]</scope>
    <source>
        <strain evidence="6">KCTC 32255</strain>
    </source>
</reference>
<accession>A0ABW2CA69</accession>
<dbReference type="PANTHER" id="PTHR22946:SF9">
    <property type="entry name" value="POLYKETIDE TRANSFERASE AF380"/>
    <property type="match status" value="1"/>
</dbReference>
<feature type="signal peptide" evidence="3">
    <location>
        <begin position="1"/>
        <end position="27"/>
    </location>
</feature>
<dbReference type="Gene3D" id="3.40.50.1820">
    <property type="entry name" value="alpha/beta hydrolase"/>
    <property type="match status" value="1"/>
</dbReference>
<evidence type="ECO:0000256" key="2">
    <source>
        <dbReference type="ARBA" id="ARBA00022801"/>
    </source>
</evidence>
<evidence type="ECO:0000313" key="6">
    <source>
        <dbReference type="Proteomes" id="UP001596337"/>
    </source>
</evidence>
<dbReference type="InterPro" id="IPR000383">
    <property type="entry name" value="Xaa-Pro-like_dom"/>
</dbReference>
<evidence type="ECO:0000256" key="1">
    <source>
        <dbReference type="ARBA" id="ARBA00008645"/>
    </source>
</evidence>
<dbReference type="InterPro" id="IPR050261">
    <property type="entry name" value="FrsA_esterase"/>
</dbReference>
<dbReference type="Pfam" id="PF02129">
    <property type="entry name" value="Peptidase_S15"/>
    <property type="match status" value="1"/>
</dbReference>
<comment type="similarity">
    <text evidence="1">Belongs to the AB hydrolase superfamily.</text>
</comment>
<name>A0ABW2CA69_9PSEU</name>
<evidence type="ECO:0000256" key="3">
    <source>
        <dbReference type="SAM" id="SignalP"/>
    </source>
</evidence>
<feature type="chain" id="PRO_5046596678" evidence="3">
    <location>
        <begin position="28"/>
        <end position="502"/>
    </location>
</feature>
<feature type="domain" description="Xaa-Pro dipeptidyl-peptidase-like" evidence="4">
    <location>
        <begin position="52"/>
        <end position="295"/>
    </location>
</feature>
<evidence type="ECO:0000259" key="4">
    <source>
        <dbReference type="Pfam" id="PF02129"/>
    </source>
</evidence>
<protein>
    <submittedName>
        <fullName evidence="5">Alpha/beta fold hydrolase</fullName>
    </submittedName>
</protein>
<sequence>MRSLLSLATSIAVAAGVAVIAPIPASAQPIEPDDVCIPSVPETDPLEPGPVDICVSVFKPASASKANRAPVLLHSHGWGGSRTSEPGSFQRYLDAGFGVVSIDQRGFGESGGKAHVEDPAFEGQDVINVIDYVAGLDWVKQNGRNDPVLGALGGSYGGGYQFVGAFTELMETGRTRFDALAPQITWYSLNESLAPNEVVRSTWVSALYAAGLDAHTSTVHAGFAEGIATGDWPASQDEFFADNGPAFHAEAGRKLDIPVLVRQGISDNLFPLDQAIKNFDRALTDRARRKSLLIGYNGGHALPNVLPLGSAVSGDACSEKLAGGYDELELRFYQENLLGAPRELTGHGRYHLMTSGGDCLTVDTVAPTAEFDLPDITTTTAAGVPQAVKIADGPLTIAGTPHVDALVTALGLDSRAFFALSVGTSPADARVIQNNVMPHREESINLGTRRSIELPSVAATIGEGESLFLTVSPVSDMFALHGSRTPGGLRLQDVTASLPVVP</sequence>
<keyword evidence="6" id="KW-1185">Reference proteome</keyword>
<evidence type="ECO:0000313" key="5">
    <source>
        <dbReference type="EMBL" id="MFC6871442.1"/>
    </source>
</evidence>
<dbReference type="GO" id="GO:0016787">
    <property type="term" value="F:hydrolase activity"/>
    <property type="evidence" value="ECO:0007669"/>
    <property type="project" value="UniProtKB-KW"/>
</dbReference>
<keyword evidence="3" id="KW-0732">Signal</keyword>
<dbReference type="RefSeq" id="WP_345391030.1">
    <property type="nucleotide sequence ID" value="NZ_BAABLA010000007.1"/>
</dbReference>
<proteinExistence type="inferred from homology"/>
<dbReference type="SUPFAM" id="SSF53474">
    <property type="entry name" value="alpha/beta-Hydrolases"/>
    <property type="match status" value="1"/>
</dbReference>
<dbReference type="Proteomes" id="UP001596337">
    <property type="component" value="Unassembled WGS sequence"/>
</dbReference>
<keyword evidence="2 5" id="KW-0378">Hydrolase</keyword>
<gene>
    <name evidence="5" type="ORF">ACFQGD_30405</name>
</gene>
<dbReference type="InterPro" id="IPR029058">
    <property type="entry name" value="AB_hydrolase_fold"/>
</dbReference>
<comment type="caution">
    <text evidence="5">The sequence shown here is derived from an EMBL/GenBank/DDBJ whole genome shotgun (WGS) entry which is preliminary data.</text>
</comment>
<dbReference type="PANTHER" id="PTHR22946">
    <property type="entry name" value="DIENELACTONE HYDROLASE DOMAIN-CONTAINING PROTEIN-RELATED"/>
    <property type="match status" value="1"/>
</dbReference>